<dbReference type="Gene3D" id="1.10.287.70">
    <property type="match status" value="1"/>
</dbReference>
<dbReference type="InterPro" id="IPR027359">
    <property type="entry name" value="Volt_channel_dom_sf"/>
</dbReference>
<feature type="transmembrane region" description="Helical" evidence="8">
    <location>
        <begin position="6"/>
        <end position="24"/>
    </location>
</feature>
<keyword evidence="11" id="KW-1185">Reference proteome</keyword>
<feature type="transmembrane region" description="Helical" evidence="8">
    <location>
        <begin position="69"/>
        <end position="92"/>
    </location>
</feature>
<evidence type="ECO:0000256" key="2">
    <source>
        <dbReference type="ARBA" id="ARBA00022448"/>
    </source>
</evidence>
<evidence type="ECO:0000256" key="4">
    <source>
        <dbReference type="ARBA" id="ARBA00022989"/>
    </source>
</evidence>
<dbReference type="SUPFAM" id="SSF81324">
    <property type="entry name" value="Voltage-gated potassium channels"/>
    <property type="match status" value="1"/>
</dbReference>
<dbReference type="InterPro" id="IPR028325">
    <property type="entry name" value="VG_K_chnl"/>
</dbReference>
<dbReference type="OrthoDB" id="9785285at2"/>
<dbReference type="EMBL" id="NGJS01000023">
    <property type="protein sequence ID" value="RST96745.1"/>
    <property type="molecule type" value="Genomic_DNA"/>
</dbReference>
<dbReference type="Proteomes" id="UP000287857">
    <property type="component" value="Unassembled WGS sequence"/>
</dbReference>
<evidence type="ECO:0000256" key="5">
    <source>
        <dbReference type="ARBA" id="ARBA00023065"/>
    </source>
</evidence>
<protein>
    <recommendedName>
        <fullName evidence="9">Potassium channel domain-containing protein</fullName>
    </recommendedName>
</protein>
<dbReference type="GO" id="GO:0005249">
    <property type="term" value="F:voltage-gated potassium channel activity"/>
    <property type="evidence" value="ECO:0007669"/>
    <property type="project" value="InterPro"/>
</dbReference>
<proteinExistence type="predicted"/>
<evidence type="ECO:0000256" key="6">
    <source>
        <dbReference type="ARBA" id="ARBA00023136"/>
    </source>
</evidence>
<dbReference type="PANTHER" id="PTHR11537:SF254">
    <property type="entry name" value="POTASSIUM VOLTAGE-GATED CHANNEL PROTEIN SHAB"/>
    <property type="match status" value="1"/>
</dbReference>
<dbReference type="InterPro" id="IPR013099">
    <property type="entry name" value="K_chnl_dom"/>
</dbReference>
<dbReference type="GO" id="GO:0008076">
    <property type="term" value="C:voltage-gated potassium channel complex"/>
    <property type="evidence" value="ECO:0007669"/>
    <property type="project" value="InterPro"/>
</dbReference>
<evidence type="ECO:0000256" key="1">
    <source>
        <dbReference type="ARBA" id="ARBA00004141"/>
    </source>
</evidence>
<dbReference type="AlphaFoldDB" id="A0A429ZSU2"/>
<dbReference type="GO" id="GO:0001508">
    <property type="term" value="P:action potential"/>
    <property type="evidence" value="ECO:0007669"/>
    <property type="project" value="TreeGrafter"/>
</dbReference>
<evidence type="ECO:0000256" key="8">
    <source>
        <dbReference type="SAM" id="Phobius"/>
    </source>
</evidence>
<evidence type="ECO:0000256" key="7">
    <source>
        <dbReference type="ARBA" id="ARBA00023303"/>
    </source>
</evidence>
<keyword evidence="6 8" id="KW-0472">Membrane</keyword>
<feature type="transmembrane region" description="Helical" evidence="8">
    <location>
        <begin position="113"/>
        <end position="131"/>
    </location>
</feature>
<accession>A0A429ZSU2</accession>
<comment type="subcellular location">
    <subcellularLocation>
        <location evidence="1">Membrane</location>
        <topology evidence="1">Multi-pass membrane protein</topology>
    </subcellularLocation>
</comment>
<sequence length="250" mass="29100">MLKKKVYYATMFILLIISGILSLINHHLAKPIDFLVLALFAFDTLYQLYLSNNRWKFIRHHPLEFVSLIPIYTGFRYFRLLPILLAFLRVTIMGRRYIIPVYNVLVKTGIGRFAWYFMLVFFLLPLPMIWIEPAIQNYSDLMWWTLQTVTTVGYGDIIVHHKLSKIIAGILMILGIGMISAFTSTITKLMTNPKLIRSEINKEKSLEKKALQNMTNSAQSSLAINELNLTLEDLHRLEALIQHEIKQKKN</sequence>
<keyword evidence="3 8" id="KW-0812">Transmembrane</keyword>
<feature type="transmembrane region" description="Helical" evidence="8">
    <location>
        <begin position="166"/>
        <end position="187"/>
    </location>
</feature>
<evidence type="ECO:0000313" key="11">
    <source>
        <dbReference type="Proteomes" id="UP000287857"/>
    </source>
</evidence>
<name>A0A429ZSU2_9ENTE</name>
<gene>
    <name evidence="10" type="ORF">CBF37_10815</name>
</gene>
<feature type="domain" description="Potassium channel" evidence="9">
    <location>
        <begin position="128"/>
        <end position="191"/>
    </location>
</feature>
<dbReference type="RefSeq" id="WP_125984761.1">
    <property type="nucleotide sequence ID" value="NZ_NGJS01000023.1"/>
</dbReference>
<organism evidence="10 11">
    <name type="scientific">Vagococcus vulneris</name>
    <dbReference type="NCBI Taxonomy" id="1977869"/>
    <lineage>
        <taxon>Bacteria</taxon>
        <taxon>Bacillati</taxon>
        <taxon>Bacillota</taxon>
        <taxon>Bacilli</taxon>
        <taxon>Lactobacillales</taxon>
        <taxon>Enterococcaceae</taxon>
        <taxon>Vagococcus</taxon>
    </lineage>
</organism>
<keyword evidence="7" id="KW-0407">Ion channel</keyword>
<evidence type="ECO:0000256" key="3">
    <source>
        <dbReference type="ARBA" id="ARBA00022692"/>
    </source>
</evidence>
<dbReference type="Gene3D" id="1.20.120.350">
    <property type="entry name" value="Voltage-gated potassium channels. Chain C"/>
    <property type="match status" value="1"/>
</dbReference>
<dbReference type="Pfam" id="PF07885">
    <property type="entry name" value="Ion_trans_2"/>
    <property type="match status" value="1"/>
</dbReference>
<reference evidence="10 11" key="1">
    <citation type="submission" date="2017-05" db="EMBL/GenBank/DDBJ databases">
        <title>Vagococcus spp. assemblies.</title>
        <authorList>
            <person name="Gulvik C.A."/>
        </authorList>
    </citation>
    <scope>NUCLEOTIDE SEQUENCE [LARGE SCALE GENOMIC DNA]</scope>
    <source>
        <strain evidence="10 11">SS1995</strain>
    </source>
</reference>
<evidence type="ECO:0000313" key="10">
    <source>
        <dbReference type="EMBL" id="RST96745.1"/>
    </source>
</evidence>
<keyword evidence="4 8" id="KW-1133">Transmembrane helix</keyword>
<comment type="caution">
    <text evidence="10">The sequence shown here is derived from an EMBL/GenBank/DDBJ whole genome shotgun (WGS) entry which is preliminary data.</text>
</comment>
<dbReference type="PANTHER" id="PTHR11537">
    <property type="entry name" value="VOLTAGE-GATED POTASSIUM CHANNEL"/>
    <property type="match status" value="1"/>
</dbReference>
<keyword evidence="5" id="KW-0406">Ion transport</keyword>
<evidence type="ECO:0000259" key="9">
    <source>
        <dbReference type="Pfam" id="PF07885"/>
    </source>
</evidence>
<keyword evidence="2" id="KW-0813">Transport</keyword>